<reference evidence="3" key="1">
    <citation type="journal article" date="2014" name="Front. Microbiol.">
        <title>High frequency of phylogenetically diverse reductive dehalogenase-homologous genes in deep subseafloor sedimentary metagenomes.</title>
        <authorList>
            <person name="Kawai M."/>
            <person name="Futagami T."/>
            <person name="Toyoda A."/>
            <person name="Takaki Y."/>
            <person name="Nishi S."/>
            <person name="Hori S."/>
            <person name="Arai W."/>
            <person name="Tsubouchi T."/>
            <person name="Morono Y."/>
            <person name="Uchiyama I."/>
            <person name="Ito T."/>
            <person name="Fujiyama A."/>
            <person name="Inagaki F."/>
            <person name="Takami H."/>
        </authorList>
    </citation>
    <scope>NUCLEOTIDE SEQUENCE</scope>
    <source>
        <strain evidence="3">Expedition CK06-06</strain>
    </source>
</reference>
<dbReference type="GO" id="GO:1990170">
    <property type="term" value="P:stress response to cadmium ion"/>
    <property type="evidence" value="ECO:0007669"/>
    <property type="project" value="TreeGrafter"/>
</dbReference>
<feature type="coiled-coil region" evidence="1">
    <location>
        <begin position="133"/>
        <end position="160"/>
    </location>
</feature>
<gene>
    <name evidence="3" type="ORF">S01H1_00031</name>
</gene>
<dbReference type="InterPro" id="IPR025542">
    <property type="entry name" value="YacH"/>
</dbReference>
<dbReference type="InterPro" id="IPR001943">
    <property type="entry name" value="UVR_dom"/>
</dbReference>
<evidence type="ECO:0000313" key="3">
    <source>
        <dbReference type="EMBL" id="GAF70050.1"/>
    </source>
</evidence>
<dbReference type="EMBL" id="BARS01000006">
    <property type="protein sequence ID" value="GAF70050.1"/>
    <property type="molecule type" value="Genomic_DNA"/>
</dbReference>
<dbReference type="PIRSF" id="PIRSF015034">
    <property type="entry name" value="YacH"/>
    <property type="match status" value="1"/>
</dbReference>
<dbReference type="PANTHER" id="PTHR38430:SF1">
    <property type="entry name" value="PROTEIN-ARGININE KINASE ACTIVATOR PROTEIN"/>
    <property type="match status" value="1"/>
</dbReference>
<evidence type="ECO:0000259" key="2">
    <source>
        <dbReference type="PROSITE" id="PS50151"/>
    </source>
</evidence>
<keyword evidence="1" id="KW-0175">Coiled coil</keyword>
<dbReference type="PROSITE" id="PS50151">
    <property type="entry name" value="UVR"/>
    <property type="match status" value="1"/>
</dbReference>
<protein>
    <recommendedName>
        <fullName evidence="2">UVR domain-containing protein</fullName>
    </recommendedName>
</protein>
<name>X0T1Y9_9ZZZZ</name>
<dbReference type="AlphaFoldDB" id="X0T1Y9"/>
<evidence type="ECO:0000256" key="1">
    <source>
        <dbReference type="SAM" id="Coils"/>
    </source>
</evidence>
<dbReference type="Gene3D" id="4.10.860.10">
    <property type="entry name" value="UVR domain"/>
    <property type="match status" value="1"/>
</dbReference>
<comment type="caution">
    <text evidence="3">The sequence shown here is derived from an EMBL/GenBank/DDBJ whole genome shotgun (WGS) entry which is preliminary data.</text>
</comment>
<dbReference type="PANTHER" id="PTHR38430">
    <property type="entry name" value="PROTEIN-ARGININE KINASE ACTIVATOR PROTEIN"/>
    <property type="match status" value="1"/>
</dbReference>
<dbReference type="SUPFAM" id="SSF46600">
    <property type="entry name" value="C-terminal UvrC-binding domain of UvrB"/>
    <property type="match status" value="1"/>
</dbReference>
<dbReference type="GO" id="GO:0008270">
    <property type="term" value="F:zinc ion binding"/>
    <property type="evidence" value="ECO:0007669"/>
    <property type="project" value="TreeGrafter"/>
</dbReference>
<feature type="domain" description="UVR" evidence="2">
    <location>
        <begin position="137"/>
        <end position="172"/>
    </location>
</feature>
<proteinExistence type="predicted"/>
<dbReference type="InterPro" id="IPR036876">
    <property type="entry name" value="UVR_dom_sf"/>
</dbReference>
<dbReference type="GO" id="GO:0046870">
    <property type="term" value="F:cadmium ion binding"/>
    <property type="evidence" value="ECO:0007669"/>
    <property type="project" value="TreeGrafter"/>
</dbReference>
<dbReference type="GO" id="GO:0050897">
    <property type="term" value="F:cobalt ion binding"/>
    <property type="evidence" value="ECO:0007669"/>
    <property type="project" value="TreeGrafter"/>
</dbReference>
<dbReference type="GO" id="GO:1990169">
    <property type="term" value="P:stress response to copper ion"/>
    <property type="evidence" value="ECO:0007669"/>
    <property type="project" value="TreeGrafter"/>
</dbReference>
<accession>X0T1Y9</accession>
<organism evidence="3">
    <name type="scientific">marine sediment metagenome</name>
    <dbReference type="NCBI Taxonomy" id="412755"/>
    <lineage>
        <taxon>unclassified sequences</taxon>
        <taxon>metagenomes</taxon>
        <taxon>ecological metagenomes</taxon>
    </lineage>
</organism>
<dbReference type="Pfam" id="PF02151">
    <property type="entry name" value="UVR"/>
    <property type="match status" value="1"/>
</dbReference>
<sequence length="179" mass="20547">MQMLCQICKKKKATITLTKIVEGQKTEIHLCKDCAAAFSDKFSLFPLPQFDINDLLADLLNAIDLYHKEEGIVSDKEIECSNCHLTYNDFRKSGKLGCSVCYHDFRDQLTPLLRRLHGNSEHVGKIPQQSKGKLNKIRKIKQLKKELQELILKEEYEKAANTRDEILKLEGVSKKKNAK</sequence>
<dbReference type="GO" id="GO:0005507">
    <property type="term" value="F:copper ion binding"/>
    <property type="evidence" value="ECO:0007669"/>
    <property type="project" value="TreeGrafter"/>
</dbReference>